<evidence type="ECO:0000313" key="2">
    <source>
        <dbReference type="EMBL" id="TNN77975.1"/>
    </source>
</evidence>
<proteinExistence type="predicted"/>
<dbReference type="EMBL" id="SRLO01000077">
    <property type="protein sequence ID" value="TNN77975.1"/>
    <property type="molecule type" value="Genomic_DNA"/>
</dbReference>
<feature type="region of interest" description="Disordered" evidence="1">
    <location>
        <begin position="112"/>
        <end position="139"/>
    </location>
</feature>
<reference evidence="2 3" key="1">
    <citation type="submission" date="2019-03" db="EMBL/GenBank/DDBJ databases">
        <title>First draft genome of Liparis tanakae, snailfish: a comprehensive survey of snailfish specific genes.</title>
        <authorList>
            <person name="Kim W."/>
            <person name="Song I."/>
            <person name="Jeong J.-H."/>
            <person name="Kim D."/>
            <person name="Kim S."/>
            <person name="Ryu S."/>
            <person name="Song J.Y."/>
            <person name="Lee S.K."/>
        </authorList>
    </citation>
    <scope>NUCLEOTIDE SEQUENCE [LARGE SCALE GENOMIC DNA]</scope>
    <source>
        <tissue evidence="2">Muscle</tissue>
    </source>
</reference>
<dbReference type="Proteomes" id="UP000314294">
    <property type="component" value="Unassembled WGS sequence"/>
</dbReference>
<feature type="compositionally biased region" description="Basic and acidic residues" evidence="1">
    <location>
        <begin position="9"/>
        <end position="23"/>
    </location>
</feature>
<protein>
    <submittedName>
        <fullName evidence="2">Uncharacterized protein</fullName>
    </submittedName>
</protein>
<name>A0A4Z2IJK7_9TELE</name>
<keyword evidence="3" id="KW-1185">Reference proteome</keyword>
<feature type="region of interest" description="Disordered" evidence="1">
    <location>
        <begin position="1"/>
        <end position="25"/>
    </location>
</feature>
<organism evidence="2 3">
    <name type="scientific">Liparis tanakae</name>
    <name type="common">Tanaka's snailfish</name>
    <dbReference type="NCBI Taxonomy" id="230148"/>
    <lineage>
        <taxon>Eukaryota</taxon>
        <taxon>Metazoa</taxon>
        <taxon>Chordata</taxon>
        <taxon>Craniata</taxon>
        <taxon>Vertebrata</taxon>
        <taxon>Euteleostomi</taxon>
        <taxon>Actinopterygii</taxon>
        <taxon>Neopterygii</taxon>
        <taxon>Teleostei</taxon>
        <taxon>Neoteleostei</taxon>
        <taxon>Acanthomorphata</taxon>
        <taxon>Eupercaria</taxon>
        <taxon>Perciformes</taxon>
        <taxon>Cottioidei</taxon>
        <taxon>Cottales</taxon>
        <taxon>Liparidae</taxon>
        <taxon>Liparis</taxon>
    </lineage>
</organism>
<comment type="caution">
    <text evidence="2">The sequence shown here is derived from an EMBL/GenBank/DDBJ whole genome shotgun (WGS) entry which is preliminary data.</text>
</comment>
<feature type="compositionally biased region" description="Basic and acidic residues" evidence="1">
    <location>
        <begin position="112"/>
        <end position="130"/>
    </location>
</feature>
<sequence>MLSMNLSHGRYEPSTHCAGETHGHGSILSPRREIVPSDPMLNFCSVTVKERHIIVISWTSEVNGRRGSGEPLEIKMESALKPVDLSRPEGSDIYQIPAQGNRGDYKLLIEVERKETHTERERRATTEGERKKKSSPLFFLMPRVKRLQRPVGE</sequence>
<evidence type="ECO:0000256" key="1">
    <source>
        <dbReference type="SAM" id="MobiDB-lite"/>
    </source>
</evidence>
<evidence type="ECO:0000313" key="3">
    <source>
        <dbReference type="Proteomes" id="UP000314294"/>
    </source>
</evidence>
<accession>A0A4Z2IJK7</accession>
<dbReference type="AlphaFoldDB" id="A0A4Z2IJK7"/>
<gene>
    <name evidence="2" type="ORF">EYF80_011728</name>
</gene>